<dbReference type="InterPro" id="IPR019029">
    <property type="entry name" value="T3SS_PrgH/EprH-like"/>
</dbReference>
<evidence type="ECO:0000313" key="2">
    <source>
        <dbReference type="Proteomes" id="UP000010290"/>
    </source>
</evidence>
<organism evidence="1 2">
    <name type="scientific">Providencia sneebia DSM 19967</name>
    <dbReference type="NCBI Taxonomy" id="1141660"/>
    <lineage>
        <taxon>Bacteria</taxon>
        <taxon>Pseudomonadati</taxon>
        <taxon>Pseudomonadota</taxon>
        <taxon>Gammaproteobacteria</taxon>
        <taxon>Enterobacterales</taxon>
        <taxon>Morganellaceae</taxon>
        <taxon>Providencia</taxon>
    </lineage>
</organism>
<protein>
    <submittedName>
        <fullName evidence="1">Uncharacterized protein</fullName>
    </submittedName>
</protein>
<accession>K8WK32</accession>
<proteinExistence type="predicted"/>
<gene>
    <name evidence="1" type="ORF">OO7_02296</name>
</gene>
<dbReference type="PATRIC" id="fig|1141660.3.peg.460"/>
<dbReference type="GO" id="GO:0016020">
    <property type="term" value="C:membrane"/>
    <property type="evidence" value="ECO:0007669"/>
    <property type="project" value="InterPro"/>
</dbReference>
<dbReference type="EMBL" id="AKKN01000003">
    <property type="protein sequence ID" value="EKT60884.1"/>
    <property type="molecule type" value="Genomic_DNA"/>
</dbReference>
<dbReference type="HOGENOM" id="CLU_2539888_0_0_6"/>
<evidence type="ECO:0000313" key="1">
    <source>
        <dbReference type="EMBL" id="EKT60884.1"/>
    </source>
</evidence>
<sequence>MKWKKIKKDNTIIYLIQGKLNDYQLIAISNFAQQFYHQWGEKYIKFSISILENKLEGKSFIINQSDFTLIDNNHWSFISNKTY</sequence>
<dbReference type="AlphaFoldDB" id="K8WK32"/>
<dbReference type="Proteomes" id="UP000010290">
    <property type="component" value="Chromosome"/>
</dbReference>
<dbReference type="Pfam" id="PF09480">
    <property type="entry name" value="PrgH"/>
    <property type="match status" value="1"/>
</dbReference>
<reference evidence="1 2" key="1">
    <citation type="journal article" date="2012" name="BMC Genomics">
        <title>Comparative genomics of bacteria in the genus Providencia isolated from wild Drosophila melanogaster.</title>
        <authorList>
            <person name="Galac M.R."/>
            <person name="Lazzaro B.P."/>
        </authorList>
    </citation>
    <scope>NUCLEOTIDE SEQUENCE [LARGE SCALE GENOMIC DNA]</scope>
    <source>
        <strain evidence="1 2">DSM 19967</strain>
    </source>
</reference>
<keyword evidence="2" id="KW-1185">Reference proteome</keyword>
<dbReference type="Gene3D" id="3.30.70.1770">
    <property type="match status" value="1"/>
</dbReference>
<comment type="caution">
    <text evidence="1">The sequence shown here is derived from an EMBL/GenBank/DDBJ whole genome shotgun (WGS) entry which is preliminary data.</text>
</comment>
<name>K8WK32_9GAMM</name>